<dbReference type="AlphaFoldDB" id="A0A1M5C1R1"/>
<evidence type="ECO:0000313" key="6">
    <source>
        <dbReference type="EMBL" id="SHF48631.1"/>
    </source>
</evidence>
<dbReference type="RefSeq" id="WP_073356587.1">
    <property type="nucleotide sequence ID" value="NZ_FQUZ01000024.1"/>
</dbReference>
<dbReference type="InterPro" id="IPR026590">
    <property type="entry name" value="Ssirtuin_cat_dom"/>
</dbReference>
<name>A0A1M5C1R1_9BURK</name>
<evidence type="ECO:0000256" key="1">
    <source>
        <dbReference type="ARBA" id="ARBA00012928"/>
    </source>
</evidence>
<dbReference type="EC" id="2.3.1.286" evidence="1"/>
<evidence type="ECO:0000256" key="3">
    <source>
        <dbReference type="ARBA" id="ARBA00023027"/>
    </source>
</evidence>
<dbReference type="EMBL" id="FQUZ01000024">
    <property type="protein sequence ID" value="SHF48631.1"/>
    <property type="molecule type" value="Genomic_DNA"/>
</dbReference>
<dbReference type="Pfam" id="PF02146">
    <property type="entry name" value="SIR2"/>
    <property type="match status" value="1"/>
</dbReference>
<dbReference type="PANTHER" id="PTHR11085">
    <property type="entry name" value="NAD-DEPENDENT PROTEIN DEACYLASE SIRTUIN-5, MITOCHONDRIAL-RELATED"/>
    <property type="match status" value="1"/>
</dbReference>
<dbReference type="OrthoDB" id="9800582at2"/>
<dbReference type="GO" id="GO:0070403">
    <property type="term" value="F:NAD+ binding"/>
    <property type="evidence" value="ECO:0007669"/>
    <property type="project" value="InterPro"/>
</dbReference>
<dbReference type="GO" id="GO:0017136">
    <property type="term" value="F:histone deacetylase activity, NAD-dependent"/>
    <property type="evidence" value="ECO:0007669"/>
    <property type="project" value="TreeGrafter"/>
</dbReference>
<evidence type="ECO:0000256" key="4">
    <source>
        <dbReference type="PROSITE-ProRule" id="PRU00236"/>
    </source>
</evidence>
<keyword evidence="3" id="KW-0520">NAD</keyword>
<organism evidence="6 7">
    <name type="scientific">Lampropedia hyalina DSM 16112</name>
    <dbReference type="NCBI Taxonomy" id="1122156"/>
    <lineage>
        <taxon>Bacteria</taxon>
        <taxon>Pseudomonadati</taxon>
        <taxon>Pseudomonadota</taxon>
        <taxon>Betaproteobacteria</taxon>
        <taxon>Burkholderiales</taxon>
        <taxon>Comamonadaceae</taxon>
        <taxon>Lampropedia</taxon>
    </lineage>
</organism>
<gene>
    <name evidence="6" type="ORF">SAMN02745117_02048</name>
</gene>
<dbReference type="InterPro" id="IPR029035">
    <property type="entry name" value="DHS-like_NAD/FAD-binding_dom"/>
</dbReference>
<accession>A0A1M5C1R1</accession>
<dbReference type="InterPro" id="IPR050134">
    <property type="entry name" value="NAD-dep_sirtuin_deacylases"/>
</dbReference>
<dbReference type="STRING" id="1122156.SAMN02745117_02048"/>
<dbReference type="Gene3D" id="3.30.1600.10">
    <property type="entry name" value="SIR2/SIRT2 'Small Domain"/>
    <property type="match status" value="1"/>
</dbReference>
<feature type="domain" description="Deacetylase sirtuin-type" evidence="5">
    <location>
        <begin position="1"/>
        <end position="236"/>
    </location>
</feature>
<comment type="caution">
    <text evidence="4">Lacks conserved residue(s) required for the propagation of feature annotation.</text>
</comment>
<evidence type="ECO:0000313" key="7">
    <source>
        <dbReference type="Proteomes" id="UP000184327"/>
    </source>
</evidence>
<keyword evidence="2" id="KW-0808">Transferase</keyword>
<dbReference type="Gene3D" id="3.40.50.1220">
    <property type="entry name" value="TPP-binding domain"/>
    <property type="match status" value="1"/>
</dbReference>
<keyword evidence="7" id="KW-1185">Reference proteome</keyword>
<dbReference type="PROSITE" id="PS50305">
    <property type="entry name" value="SIRTUIN"/>
    <property type="match status" value="1"/>
</dbReference>
<dbReference type="PANTHER" id="PTHR11085:SF4">
    <property type="entry name" value="NAD-DEPENDENT PROTEIN DEACYLASE"/>
    <property type="match status" value="1"/>
</dbReference>
<dbReference type="SUPFAM" id="SSF52467">
    <property type="entry name" value="DHS-like NAD/FAD-binding domain"/>
    <property type="match status" value="1"/>
</dbReference>
<dbReference type="InterPro" id="IPR026591">
    <property type="entry name" value="Sirtuin_cat_small_dom_sf"/>
</dbReference>
<evidence type="ECO:0000256" key="2">
    <source>
        <dbReference type="ARBA" id="ARBA00022679"/>
    </source>
</evidence>
<sequence length="236" mass="26062">MRHQRDERKPKIVVFTGAGISAESGIQTFRDSNGLWHEHRIEDVATPEGFAADPALVLEFYNQRRQNVLNARPNAAHLALARLEACFEVVIVTQNIDDLHERAGSSQVIHLHGEILKGQSSADADLVVPLRRPTIELGEAAPDGSQLRPHVVWFGEQVLHLDAAAHHFTQAHKVLTIGTSLSVFPAAALVEYSPIEAEKLLIAFEVQRVPAEFQYLQGKATELVPPIVSHWMEGCA</sequence>
<reference evidence="6 7" key="1">
    <citation type="submission" date="2016-11" db="EMBL/GenBank/DDBJ databases">
        <authorList>
            <person name="Jaros S."/>
            <person name="Januszkiewicz K."/>
            <person name="Wedrychowicz H."/>
        </authorList>
    </citation>
    <scope>NUCLEOTIDE SEQUENCE [LARGE SCALE GENOMIC DNA]</scope>
    <source>
        <strain evidence="6 7">DSM 16112</strain>
    </source>
</reference>
<evidence type="ECO:0000259" key="5">
    <source>
        <dbReference type="PROSITE" id="PS50305"/>
    </source>
</evidence>
<dbReference type="Proteomes" id="UP000184327">
    <property type="component" value="Unassembled WGS sequence"/>
</dbReference>
<proteinExistence type="predicted"/>
<protein>
    <recommendedName>
        <fullName evidence="1">protein acetyllysine N-acetyltransferase</fullName>
        <ecNumber evidence="1">2.3.1.286</ecNumber>
    </recommendedName>
</protein>
<dbReference type="InterPro" id="IPR003000">
    <property type="entry name" value="Sirtuin"/>
</dbReference>